<dbReference type="AlphaFoldDB" id="A0A0U1LWJ7"/>
<sequence>MTEASVARFFASPRFAVAGASNDPRKFGYKILAWYVQHSLPVTPINPREQSIRLLSRELPTASSPKALSEPAETSLSFVTPPPVTLALLKEAREVGIQAVWLQPGTFDDEVLSYANSNFAASIGGDGGLGSEGWCVLVDGEDGLEAAGREWKQQKL</sequence>
<dbReference type="OrthoDB" id="5138418at2759"/>
<evidence type="ECO:0000313" key="3">
    <source>
        <dbReference type="Proteomes" id="UP000054383"/>
    </source>
</evidence>
<dbReference type="STRING" id="28573.A0A0U1LWJ7"/>
<dbReference type="Gene3D" id="3.40.50.720">
    <property type="entry name" value="NAD(P)-binding Rossmann-like Domain"/>
    <property type="match status" value="1"/>
</dbReference>
<dbReference type="Proteomes" id="UP000054383">
    <property type="component" value="Unassembled WGS sequence"/>
</dbReference>
<evidence type="ECO:0000259" key="1">
    <source>
        <dbReference type="SMART" id="SM00881"/>
    </source>
</evidence>
<dbReference type="Pfam" id="PF13380">
    <property type="entry name" value="CoA_binding_2"/>
    <property type="match status" value="1"/>
</dbReference>
<dbReference type="PANTHER" id="PTHR33303">
    <property type="entry name" value="CYTOPLASMIC PROTEIN-RELATED"/>
    <property type="match status" value="1"/>
</dbReference>
<dbReference type="InterPro" id="IPR036291">
    <property type="entry name" value="NAD(P)-bd_dom_sf"/>
</dbReference>
<organism evidence="2 3">
    <name type="scientific">Talaromyces islandicus</name>
    <name type="common">Penicillium islandicum</name>
    <dbReference type="NCBI Taxonomy" id="28573"/>
    <lineage>
        <taxon>Eukaryota</taxon>
        <taxon>Fungi</taxon>
        <taxon>Dikarya</taxon>
        <taxon>Ascomycota</taxon>
        <taxon>Pezizomycotina</taxon>
        <taxon>Eurotiomycetes</taxon>
        <taxon>Eurotiomycetidae</taxon>
        <taxon>Eurotiales</taxon>
        <taxon>Trichocomaceae</taxon>
        <taxon>Talaromyces</taxon>
        <taxon>Talaromyces sect. Islandici</taxon>
    </lineage>
</organism>
<gene>
    <name evidence="2" type="ORF">PISL3812_03953</name>
</gene>
<accession>A0A0U1LWJ7</accession>
<dbReference type="SMART" id="SM00881">
    <property type="entry name" value="CoA_binding"/>
    <property type="match status" value="1"/>
</dbReference>
<proteinExistence type="predicted"/>
<dbReference type="PANTHER" id="PTHR33303:SF2">
    <property type="entry name" value="COA-BINDING DOMAIN-CONTAINING PROTEIN"/>
    <property type="match status" value="1"/>
</dbReference>
<keyword evidence="3" id="KW-1185">Reference proteome</keyword>
<dbReference type="OMA" id="IYNACVL"/>
<dbReference type="InterPro" id="IPR003781">
    <property type="entry name" value="CoA-bd"/>
</dbReference>
<dbReference type="SUPFAM" id="SSF51735">
    <property type="entry name" value="NAD(P)-binding Rossmann-fold domains"/>
    <property type="match status" value="1"/>
</dbReference>
<protein>
    <recommendedName>
        <fullName evidence="1">CoA-binding domain-containing protein</fullName>
    </recommendedName>
</protein>
<name>A0A0U1LWJ7_TALIS</name>
<dbReference type="EMBL" id="CVMT01000003">
    <property type="protein sequence ID" value="CRG86940.1"/>
    <property type="molecule type" value="Genomic_DNA"/>
</dbReference>
<feature type="domain" description="CoA-binding" evidence="1">
    <location>
        <begin position="9"/>
        <end position="106"/>
    </location>
</feature>
<evidence type="ECO:0000313" key="2">
    <source>
        <dbReference type="EMBL" id="CRG86940.1"/>
    </source>
</evidence>
<reference evidence="2 3" key="1">
    <citation type="submission" date="2015-04" db="EMBL/GenBank/DDBJ databases">
        <authorList>
            <person name="Syromyatnikov M.Y."/>
            <person name="Popov V.N."/>
        </authorList>
    </citation>
    <scope>NUCLEOTIDE SEQUENCE [LARGE SCALE GENOMIC DNA]</scope>
    <source>
        <strain evidence="2">WF-38-12</strain>
    </source>
</reference>